<reference evidence="1 2" key="1">
    <citation type="journal article" date="2022" name="Hortic Res">
        <title>A haplotype resolved chromosomal level avocado genome allows analysis of novel avocado genes.</title>
        <authorList>
            <person name="Nath O."/>
            <person name="Fletcher S.J."/>
            <person name="Hayward A."/>
            <person name="Shaw L.M."/>
            <person name="Masouleh A.K."/>
            <person name="Furtado A."/>
            <person name="Henry R.J."/>
            <person name="Mitter N."/>
        </authorList>
    </citation>
    <scope>NUCLEOTIDE SEQUENCE [LARGE SCALE GENOMIC DNA]</scope>
    <source>
        <strain evidence="2">cv. Hass</strain>
    </source>
</reference>
<comment type="caution">
    <text evidence="1">The sequence shown here is derived from an EMBL/GenBank/DDBJ whole genome shotgun (WGS) entry which is preliminary data.</text>
</comment>
<accession>A0ACC2KA45</accession>
<keyword evidence="2" id="KW-1185">Reference proteome</keyword>
<protein>
    <submittedName>
        <fullName evidence="1">Uncharacterized protein</fullName>
    </submittedName>
</protein>
<name>A0ACC2KA45_PERAE</name>
<dbReference type="EMBL" id="CM056812">
    <property type="protein sequence ID" value="KAJ8617989.1"/>
    <property type="molecule type" value="Genomic_DNA"/>
</dbReference>
<sequence length="156" mass="17831">MDRFYGSRLQGRSRPLPGKQGHLRRRRELCFSPILVGTTKKRDLLRRHRTSGIRTQWGWLSPADGEEKTRDAEDLKEISGSRHYKEGDLDFSPVLENKKSIADADEEDAAHSLSPTPEYLPLRTLVSAVFLQHSKAGFCNIFFLFARKTFPEEGLS</sequence>
<evidence type="ECO:0000313" key="2">
    <source>
        <dbReference type="Proteomes" id="UP001234297"/>
    </source>
</evidence>
<gene>
    <name evidence="1" type="ORF">MRB53_014175</name>
</gene>
<proteinExistence type="predicted"/>
<organism evidence="1 2">
    <name type="scientific">Persea americana</name>
    <name type="common">Avocado</name>
    <dbReference type="NCBI Taxonomy" id="3435"/>
    <lineage>
        <taxon>Eukaryota</taxon>
        <taxon>Viridiplantae</taxon>
        <taxon>Streptophyta</taxon>
        <taxon>Embryophyta</taxon>
        <taxon>Tracheophyta</taxon>
        <taxon>Spermatophyta</taxon>
        <taxon>Magnoliopsida</taxon>
        <taxon>Magnoliidae</taxon>
        <taxon>Laurales</taxon>
        <taxon>Lauraceae</taxon>
        <taxon>Persea</taxon>
    </lineage>
</organism>
<evidence type="ECO:0000313" key="1">
    <source>
        <dbReference type="EMBL" id="KAJ8617989.1"/>
    </source>
</evidence>
<dbReference type="Proteomes" id="UP001234297">
    <property type="component" value="Chromosome 4"/>
</dbReference>